<reference evidence="1 2" key="1">
    <citation type="submission" date="2022-04" db="EMBL/GenBank/DDBJ databases">
        <title>Hymenobacter sp. isolated from the air.</title>
        <authorList>
            <person name="Won M."/>
            <person name="Lee C.-M."/>
            <person name="Woen H.-Y."/>
            <person name="Kwon S.-W."/>
        </authorList>
    </citation>
    <scope>NUCLEOTIDE SEQUENCE [LARGE SCALE GENOMIC DNA]</scope>
    <source>
        <strain evidence="2">5516 S-25</strain>
    </source>
</reference>
<organism evidence="1 2">
    <name type="scientific">Hymenobacter sublimis</name>
    <dbReference type="NCBI Taxonomy" id="2933777"/>
    <lineage>
        <taxon>Bacteria</taxon>
        <taxon>Pseudomonadati</taxon>
        <taxon>Bacteroidota</taxon>
        <taxon>Cytophagia</taxon>
        <taxon>Cytophagales</taxon>
        <taxon>Hymenobacteraceae</taxon>
        <taxon>Hymenobacter</taxon>
    </lineage>
</organism>
<accession>A0ABY4JC47</accession>
<sequence>MRKNLNKIPEQVMATIAAIPGNEVIVATVLKVTQADLLRGRYRNLSLGFENNALVFEPSFVPNPTIGRYAKANTAGKTIVRKDLPKVYKTIYMGERPIFGDWSKGSFSLNQTRHIYQKQFKHPRHLAVAIELLDTTDEGGEKLFTITVSVDEVLDKTAPDFEESLLFNLNVLQEATYSADVFSASVFAANATVADYLKTLNVAWEIFPPGERDKDLERILGKYSKVTEELKRQIQERYDLLFSIKPTPEIILGASGVRKYFGARFAPDLAVFENLDYGNALYVMYENWTELSKLSRTEVLSRPEKDYTRIEHKRGWENRLKQVVASKLGTDETPPDPIPVAA</sequence>
<dbReference type="RefSeq" id="WP_247975257.1">
    <property type="nucleotide sequence ID" value="NZ_CP095848.1"/>
</dbReference>
<dbReference type="Proteomes" id="UP000829647">
    <property type="component" value="Chromosome"/>
</dbReference>
<protein>
    <submittedName>
        <fullName evidence="1">Uncharacterized protein</fullName>
    </submittedName>
</protein>
<proteinExistence type="predicted"/>
<keyword evidence="2" id="KW-1185">Reference proteome</keyword>
<evidence type="ECO:0000313" key="1">
    <source>
        <dbReference type="EMBL" id="UPL48929.1"/>
    </source>
</evidence>
<dbReference type="EMBL" id="CP095848">
    <property type="protein sequence ID" value="UPL48929.1"/>
    <property type="molecule type" value="Genomic_DNA"/>
</dbReference>
<name>A0ABY4JC47_9BACT</name>
<gene>
    <name evidence="1" type="ORF">MWH26_17295</name>
</gene>
<evidence type="ECO:0000313" key="2">
    <source>
        <dbReference type="Proteomes" id="UP000829647"/>
    </source>
</evidence>